<organism evidence="1">
    <name type="scientific">marine sediment metagenome</name>
    <dbReference type="NCBI Taxonomy" id="412755"/>
    <lineage>
        <taxon>unclassified sequences</taxon>
        <taxon>metagenomes</taxon>
        <taxon>ecological metagenomes</taxon>
    </lineage>
</organism>
<dbReference type="AlphaFoldDB" id="X1U2C3"/>
<reference evidence="1" key="1">
    <citation type="journal article" date="2014" name="Front. Microbiol.">
        <title>High frequency of phylogenetically diverse reductive dehalogenase-homologous genes in deep subseafloor sedimentary metagenomes.</title>
        <authorList>
            <person name="Kawai M."/>
            <person name="Futagami T."/>
            <person name="Toyoda A."/>
            <person name="Takaki Y."/>
            <person name="Nishi S."/>
            <person name="Hori S."/>
            <person name="Arai W."/>
            <person name="Tsubouchi T."/>
            <person name="Morono Y."/>
            <person name="Uchiyama I."/>
            <person name="Ito T."/>
            <person name="Fujiyama A."/>
            <person name="Inagaki F."/>
            <person name="Takami H."/>
        </authorList>
    </citation>
    <scope>NUCLEOTIDE SEQUENCE</scope>
    <source>
        <strain evidence="1">Expedition CK06-06</strain>
    </source>
</reference>
<feature type="non-terminal residue" evidence="1">
    <location>
        <position position="1"/>
    </location>
</feature>
<protein>
    <recommendedName>
        <fullName evidence="2">Bacterial Ig-like domain-containing protein</fullName>
    </recommendedName>
</protein>
<accession>X1U2C3</accession>
<sequence length="264" mass="29772">LIKDITIPVITINSPENSTYYSDPPSMDIIMSDFNPDTIWYIAMGTKVILSGEETFDLSIWNSLGQGEFQIYIFANDSAGNLNDSIILTLYKDTVAPLVTVNLPLNNTCWNSPPIFNVGAYDPKYFSISYQVVGRPQRFLLNNTDEPLLIIDWLNLTEGIFFVDIFAEDSLGNINDSIRLMLYKDTVEPEIDIILPQPNDIYGELAPNFTISVIEDHLNTTWYVLIGNSTIIPFTDFDGTIDQTMWDLFGNGTVTIRFYANDSA</sequence>
<feature type="non-terminal residue" evidence="1">
    <location>
        <position position="264"/>
    </location>
</feature>
<evidence type="ECO:0008006" key="2">
    <source>
        <dbReference type="Google" id="ProtNLM"/>
    </source>
</evidence>
<name>X1U2C3_9ZZZZ</name>
<dbReference type="EMBL" id="BARW01023620">
    <property type="protein sequence ID" value="GAI97776.1"/>
    <property type="molecule type" value="Genomic_DNA"/>
</dbReference>
<evidence type="ECO:0000313" key="1">
    <source>
        <dbReference type="EMBL" id="GAI97776.1"/>
    </source>
</evidence>
<proteinExistence type="predicted"/>
<gene>
    <name evidence="1" type="ORF">S12H4_39127</name>
</gene>
<comment type="caution">
    <text evidence="1">The sequence shown here is derived from an EMBL/GenBank/DDBJ whole genome shotgun (WGS) entry which is preliminary data.</text>
</comment>